<dbReference type="SUPFAM" id="SSF47954">
    <property type="entry name" value="Cyclin-like"/>
    <property type="match status" value="1"/>
</dbReference>
<reference evidence="4" key="1">
    <citation type="submission" date="2017-02" db="UniProtKB">
        <authorList>
            <consortium name="WormBaseParasite"/>
        </authorList>
    </citation>
    <scope>IDENTIFICATION</scope>
</reference>
<evidence type="ECO:0000313" key="3">
    <source>
        <dbReference type="Proteomes" id="UP000278807"/>
    </source>
</evidence>
<dbReference type="EMBL" id="UZAE01013140">
    <property type="protein sequence ID" value="VDO08419.1"/>
    <property type="molecule type" value="Genomic_DNA"/>
</dbReference>
<dbReference type="Proteomes" id="UP000278807">
    <property type="component" value="Unassembled WGS sequence"/>
</dbReference>
<dbReference type="AlphaFoldDB" id="A0A0R3TSL5"/>
<protein>
    <submittedName>
        <fullName evidence="4">DUF4939 domain-containing protein</fullName>
    </submittedName>
</protein>
<evidence type="ECO:0000313" key="4">
    <source>
        <dbReference type="WBParaSite" id="HNAJ_0001064401-mRNA-1"/>
    </source>
</evidence>
<organism evidence="4">
    <name type="scientific">Rodentolepis nana</name>
    <name type="common">Dwarf tapeworm</name>
    <name type="synonym">Hymenolepis nana</name>
    <dbReference type="NCBI Taxonomy" id="102285"/>
    <lineage>
        <taxon>Eukaryota</taxon>
        <taxon>Metazoa</taxon>
        <taxon>Spiralia</taxon>
        <taxon>Lophotrochozoa</taxon>
        <taxon>Platyhelminthes</taxon>
        <taxon>Cestoda</taxon>
        <taxon>Eucestoda</taxon>
        <taxon>Cyclophyllidea</taxon>
        <taxon>Hymenolepididae</taxon>
        <taxon>Rodentolepis</taxon>
    </lineage>
</organism>
<dbReference type="WBParaSite" id="HNAJ_0001064401-mRNA-1">
    <property type="protein sequence ID" value="HNAJ_0001064401-mRNA-1"/>
    <property type="gene ID" value="HNAJ_0001064401"/>
</dbReference>
<dbReference type="Gene3D" id="1.10.472.10">
    <property type="entry name" value="Cyclin-like"/>
    <property type="match status" value="1"/>
</dbReference>
<name>A0A0R3TSL5_RODNA</name>
<keyword evidence="3" id="KW-1185">Reference proteome</keyword>
<gene>
    <name evidence="2" type="ORF">HNAJ_LOCUS10639</name>
</gene>
<feature type="region of interest" description="Disordered" evidence="1">
    <location>
        <begin position="129"/>
        <end position="179"/>
    </location>
</feature>
<accession>A0A0R3TSL5</accession>
<feature type="compositionally biased region" description="Pro residues" evidence="1">
    <location>
        <begin position="133"/>
        <end position="170"/>
    </location>
</feature>
<evidence type="ECO:0000313" key="2">
    <source>
        <dbReference type="EMBL" id="VDO08419.1"/>
    </source>
</evidence>
<evidence type="ECO:0000256" key="1">
    <source>
        <dbReference type="SAM" id="MobiDB-lite"/>
    </source>
</evidence>
<dbReference type="OrthoDB" id="25002at2759"/>
<proteinExistence type="predicted"/>
<reference evidence="2 3" key="2">
    <citation type="submission" date="2018-11" db="EMBL/GenBank/DDBJ databases">
        <authorList>
            <consortium name="Pathogen Informatics"/>
        </authorList>
    </citation>
    <scope>NUCLEOTIDE SEQUENCE [LARGE SCALE GENOMIC DNA]</scope>
</reference>
<dbReference type="InterPro" id="IPR036915">
    <property type="entry name" value="Cyclin-like_sf"/>
</dbReference>
<sequence length="179" mass="20046">MEKTHLIRCTALKTTTEIQSSFHTHVIHLAYLSINTLLFTDFCLRYSSEEMAATSVQVAATWMKRSMGCHAKAWLQKFGEGVNFEQFRAIANEFIATFNAVDAAIKEVVRVMMLKYELMLNEKSEVGECPQVLRPPPLKPLSPRSPTPPPPPPSPPPLLPRSQPPPPPRPPDIDIQDST</sequence>